<accession>A0A4R7SQU0</accession>
<reference evidence="1 2" key="1">
    <citation type="submission" date="2019-03" db="EMBL/GenBank/DDBJ databases">
        <title>Genomic Encyclopedia of Archaeal and Bacterial Type Strains, Phase II (KMG-II): from individual species to whole genera.</title>
        <authorList>
            <person name="Goeker M."/>
        </authorList>
    </citation>
    <scope>NUCLEOTIDE SEQUENCE [LARGE SCALE GENOMIC DNA]</scope>
    <source>
        <strain evidence="1 2">ATCC 25309</strain>
    </source>
</reference>
<dbReference type="AlphaFoldDB" id="A0A4R7SQU0"/>
<name>A0A4R7SQU0_9BACT</name>
<evidence type="ECO:0000313" key="1">
    <source>
        <dbReference type="EMBL" id="TDU81431.1"/>
    </source>
</evidence>
<keyword evidence="2" id="KW-1185">Reference proteome</keyword>
<organism evidence="1 2">
    <name type="scientific">Prosthecobacter fusiformis</name>
    <dbReference type="NCBI Taxonomy" id="48464"/>
    <lineage>
        <taxon>Bacteria</taxon>
        <taxon>Pseudomonadati</taxon>
        <taxon>Verrucomicrobiota</taxon>
        <taxon>Verrucomicrobiia</taxon>
        <taxon>Verrucomicrobiales</taxon>
        <taxon>Verrucomicrobiaceae</taxon>
        <taxon>Prosthecobacter</taxon>
    </lineage>
</organism>
<sequence>MRFMSTVTEIVQAALGLDRSGRAALALVMLDSLPDDAMEPDDILTEALRRDAEIESGLVKELSHEEFLAGIQRPGRVA</sequence>
<protein>
    <recommendedName>
        <fullName evidence="3">Addiction module component</fullName>
    </recommendedName>
</protein>
<evidence type="ECO:0000313" key="2">
    <source>
        <dbReference type="Proteomes" id="UP000295662"/>
    </source>
</evidence>
<proteinExistence type="predicted"/>
<dbReference type="Proteomes" id="UP000295662">
    <property type="component" value="Unassembled WGS sequence"/>
</dbReference>
<comment type="caution">
    <text evidence="1">The sequence shown here is derived from an EMBL/GenBank/DDBJ whole genome shotgun (WGS) entry which is preliminary data.</text>
</comment>
<dbReference type="EMBL" id="SOCA01000001">
    <property type="protein sequence ID" value="TDU81431.1"/>
    <property type="molecule type" value="Genomic_DNA"/>
</dbReference>
<evidence type="ECO:0008006" key="3">
    <source>
        <dbReference type="Google" id="ProtNLM"/>
    </source>
</evidence>
<gene>
    <name evidence="1" type="ORF">EI77_00739</name>
</gene>